<gene>
    <name evidence="2" type="ORF">SSS_7123</name>
</gene>
<reference evidence="4" key="1">
    <citation type="journal article" date="2020" name="PLoS Negl. Trop. Dis.">
        <title>High-quality nuclear genome for Sarcoptes scabiei-A critical resource for a neglected parasite.</title>
        <authorList>
            <person name="Korhonen P.K."/>
            <person name="Gasser R.B."/>
            <person name="Ma G."/>
            <person name="Wang T."/>
            <person name="Stroehlein A.J."/>
            <person name="Young N.D."/>
            <person name="Ang C.S."/>
            <person name="Fernando D.D."/>
            <person name="Lu H.C."/>
            <person name="Taylor S."/>
            <person name="Reynolds S.L."/>
            <person name="Mofiz E."/>
            <person name="Najaraj S.H."/>
            <person name="Gowda H."/>
            <person name="Madugundu A."/>
            <person name="Renuse S."/>
            <person name="Holt D."/>
            <person name="Pandey A."/>
            <person name="Papenfuss A.T."/>
            <person name="Fischer K."/>
        </authorList>
    </citation>
    <scope>NUCLEOTIDE SEQUENCE [LARGE SCALE GENOMIC DNA]</scope>
</reference>
<feature type="compositionally biased region" description="Low complexity" evidence="1">
    <location>
        <begin position="874"/>
        <end position="897"/>
    </location>
</feature>
<protein>
    <submittedName>
        <fullName evidence="2 3">Uncharacterized protein</fullName>
    </submittedName>
</protein>
<feature type="compositionally biased region" description="Basic residues" evidence="1">
    <location>
        <begin position="968"/>
        <end position="983"/>
    </location>
</feature>
<proteinExistence type="predicted"/>
<dbReference type="OrthoDB" id="6429718at2759"/>
<keyword evidence="4" id="KW-1185">Reference proteome</keyword>
<dbReference type="Proteomes" id="UP000070412">
    <property type="component" value="Unassembled WGS sequence"/>
</dbReference>
<dbReference type="EnsemblMetazoa" id="SSS_7123s_mrna">
    <property type="protein sequence ID" value="KAF7493452.1"/>
    <property type="gene ID" value="SSS_7123"/>
</dbReference>
<feature type="region of interest" description="Disordered" evidence="1">
    <location>
        <begin position="736"/>
        <end position="779"/>
    </location>
</feature>
<feature type="region of interest" description="Disordered" evidence="1">
    <location>
        <begin position="479"/>
        <end position="516"/>
    </location>
</feature>
<feature type="compositionally biased region" description="Basic and acidic residues" evidence="1">
    <location>
        <begin position="83"/>
        <end position="94"/>
    </location>
</feature>
<sequence length="1241" mass="144622">MQKKSFMMICLETLQRFRYNQDDLIDSDDDDDDGDNDQDREDWNRSLDHHIHHHHHPQQQRHREHRQNKIIVKQKNQRTLNRIKTDDDGRRDYDHHYHRENLKTKSIKKFSDYQGDGVCDDRCDSDRCCHNLHQVFVPLLMFRFESSWLNRIVKMRLKDENSTSIKVETITMSNIFKNRKAYQNVIDTNGFRIEAKHRSSSLSSRSSPSSLMSSIDPQRLHHHQITNVSKQSDPQSFMDTRPHSYLYHHQNHSNISNRSFSFSKHFILVSLFLIILNVIISQQQPHHRQFRSRNNSSDTSLFRNPFDQEQYRNNISQTNSTRFITKMMKTTDFNNKNSKNNNNNNNNGGNDRQRSWTTASTVENVSRKKKKEMKNLSASSSLPSNLKKFSDLNVDLVFEDSVDVGTKHYNDSYDYYSDIDDVDDEKSVRGQHRNGEIRVAVPFDSSINDKPVVVPYPVMQQSSITLQNPLTDRSFRRESIDSDQSEQKNSVSNISISPAPSHHQSSNSRDHRNNDDHKRGKVLYEYSESMNEIQQKSQQRYREPTVIVSSKPIYMRNEADLHHLSRPTRTKKMTTSKATNAVRMIEQGDYHRPISSMPFPSSSHQREPQQQKQRHLFDLKSSNHSSFDRDLEKNSIPKNSNNNEQRSIKISLVERNRFDPISNHIDVTKQLQTLESEDHILRPFRRRNEKIVINQDCSKTMTTTNNCRSSIHLNNFHCNEFYPINSDNRTYVDVIEDDDNGETNDGDDDDEEEDGDRTRYSQQNLNSSNNNNNNNNYNQHQHLDHREQNRNFAANNYPWQLPMIELKRLTRTEETSMQNHSVLENRFDDRKKIVQPTIFINELDEREHLFRKRLPLLSNDEGFILTTIHNNVHNRTNSNSNNNNNAANQSIVNSSQNHQEISGSKEFHTNQNNLNLPVNVANNHHHINNNLNGRNNNQNEFNRRFGDLPVPPSSLLKPLPPPLFPNKPHNHHHHPHHHHHHHLQARAFDFNHSPMIPSLTPPSSIIPPSSMLFQKPNIGTREDVISLNDLESDDEFKTTARNNNNKIPDNADNSNEKNQLKAMLMNPLFNPNLPPFDRLPTGLQDLMPLFFDKFMAQLANGPQKQFLTNSSPMNSIESDITDLDEPNPMERQVVGNKPLSKPSMTSSPPPTTSTIRFANEIIPTGNEFDAEFGNFNAIENVPNNGGEWPKIFRFTDGRINLHDFERDKKRTRIKFNSKTGKAMFHIKRDSFLILHGGTFNQ</sequence>
<feature type="region of interest" description="Disordered" evidence="1">
    <location>
        <begin position="960"/>
        <end position="983"/>
    </location>
</feature>
<evidence type="ECO:0000313" key="2">
    <source>
        <dbReference type="EMBL" id="KAF7493452.1"/>
    </source>
</evidence>
<feature type="compositionally biased region" description="Low complexity" evidence="1">
    <location>
        <begin position="334"/>
        <end position="350"/>
    </location>
</feature>
<feature type="region of interest" description="Disordered" evidence="1">
    <location>
        <begin position="73"/>
        <end position="94"/>
    </location>
</feature>
<accession>A0A834VDG9</accession>
<reference evidence="3" key="3">
    <citation type="submission" date="2022-06" db="UniProtKB">
        <authorList>
            <consortium name="EnsemblMetazoa"/>
        </authorList>
    </citation>
    <scope>IDENTIFICATION</scope>
</reference>
<feature type="compositionally biased region" description="Low complexity" evidence="1">
    <location>
        <begin position="760"/>
        <end position="779"/>
    </location>
</feature>
<dbReference type="AlphaFoldDB" id="A0A834VDG9"/>
<evidence type="ECO:0000313" key="4">
    <source>
        <dbReference type="Proteomes" id="UP000070412"/>
    </source>
</evidence>
<feature type="region of interest" description="Disordered" evidence="1">
    <location>
        <begin position="332"/>
        <end position="382"/>
    </location>
</feature>
<feature type="compositionally biased region" description="Basic and acidic residues" evidence="1">
    <location>
        <begin position="626"/>
        <end position="635"/>
    </location>
</feature>
<name>A0A834VDG9_SARSC</name>
<organism evidence="2">
    <name type="scientific">Sarcoptes scabiei</name>
    <name type="common">Itch mite</name>
    <name type="synonym">Acarus scabiei</name>
    <dbReference type="NCBI Taxonomy" id="52283"/>
    <lineage>
        <taxon>Eukaryota</taxon>
        <taxon>Metazoa</taxon>
        <taxon>Ecdysozoa</taxon>
        <taxon>Arthropoda</taxon>
        <taxon>Chelicerata</taxon>
        <taxon>Arachnida</taxon>
        <taxon>Acari</taxon>
        <taxon>Acariformes</taxon>
        <taxon>Sarcoptiformes</taxon>
        <taxon>Astigmata</taxon>
        <taxon>Psoroptidia</taxon>
        <taxon>Sarcoptoidea</taxon>
        <taxon>Sarcoptidae</taxon>
        <taxon>Sarcoptinae</taxon>
        <taxon>Sarcoptes</taxon>
    </lineage>
</organism>
<feature type="region of interest" description="Disordered" evidence="1">
    <location>
        <begin position="23"/>
        <end position="42"/>
    </location>
</feature>
<feature type="compositionally biased region" description="Acidic residues" evidence="1">
    <location>
        <begin position="23"/>
        <end position="40"/>
    </location>
</feature>
<feature type="compositionally biased region" description="Acidic residues" evidence="1">
    <location>
        <begin position="736"/>
        <end position="755"/>
    </location>
</feature>
<dbReference type="EMBL" id="WVUK01000056">
    <property type="protein sequence ID" value="KAF7493452.1"/>
    <property type="molecule type" value="Genomic_DNA"/>
</dbReference>
<evidence type="ECO:0000256" key="1">
    <source>
        <dbReference type="SAM" id="MobiDB-lite"/>
    </source>
</evidence>
<feature type="region of interest" description="Disordered" evidence="1">
    <location>
        <begin position="591"/>
        <end position="643"/>
    </location>
</feature>
<feature type="compositionally biased region" description="Polar residues" evidence="1">
    <location>
        <begin position="487"/>
        <end position="507"/>
    </location>
</feature>
<reference evidence="2" key="2">
    <citation type="submission" date="2020-01" db="EMBL/GenBank/DDBJ databases">
        <authorList>
            <person name="Korhonen P.K.K."/>
            <person name="Guangxu M.G."/>
            <person name="Wang T.W."/>
            <person name="Stroehlein A.J.S."/>
            <person name="Young N.D."/>
            <person name="Ang C.-S.A."/>
            <person name="Fernando D.W.F."/>
            <person name="Lu H.L."/>
            <person name="Taylor S.T."/>
            <person name="Ehtesham M.E.M."/>
            <person name="Najaraj S.H.N."/>
            <person name="Harsha G.H.G."/>
            <person name="Madugundu A.M."/>
            <person name="Renuse S.R."/>
            <person name="Holt D.H."/>
            <person name="Pandey A.P."/>
            <person name="Papenfuss A.P."/>
            <person name="Gasser R.B.G."/>
            <person name="Fischer K.F."/>
        </authorList>
    </citation>
    <scope>NUCLEOTIDE SEQUENCE</scope>
    <source>
        <strain evidence="2">SSS_KF_BRIS2020</strain>
    </source>
</reference>
<feature type="compositionally biased region" description="Polar residues" evidence="1">
    <location>
        <begin position="355"/>
        <end position="364"/>
    </location>
</feature>
<evidence type="ECO:0000313" key="3">
    <source>
        <dbReference type="EnsemblMetazoa" id="KAF7493452.1"/>
    </source>
</evidence>
<feature type="region of interest" description="Disordered" evidence="1">
    <location>
        <begin position="874"/>
        <end position="911"/>
    </location>
</feature>